<dbReference type="Pfam" id="PF03478">
    <property type="entry name" value="Beta-prop_KIB1-4"/>
    <property type="match status" value="3"/>
</dbReference>
<feature type="domain" description="KIB1-4 beta-propeller" evidence="3">
    <location>
        <begin position="234"/>
        <end position="315"/>
    </location>
</feature>
<feature type="region of interest" description="Disordered" evidence="1">
    <location>
        <begin position="320"/>
        <end position="357"/>
    </location>
</feature>
<feature type="compositionally biased region" description="Acidic residues" evidence="1">
    <location>
        <begin position="320"/>
        <end position="353"/>
    </location>
</feature>
<evidence type="ECO:0000256" key="1">
    <source>
        <dbReference type="SAM" id="MobiDB-lite"/>
    </source>
</evidence>
<keyword evidence="5" id="KW-1185">Reference proteome</keyword>
<dbReference type="PANTHER" id="PTHR40891">
    <property type="entry name" value="DUF295 DOMAIN-CONTAINING PROTEIN"/>
    <property type="match status" value="1"/>
</dbReference>
<dbReference type="OrthoDB" id="1863935at2759"/>
<evidence type="ECO:0000259" key="3">
    <source>
        <dbReference type="Pfam" id="PF03478"/>
    </source>
</evidence>
<evidence type="ECO:0000313" key="5">
    <source>
        <dbReference type="Proteomes" id="UP000824120"/>
    </source>
</evidence>
<feature type="domain" description="KIB1-4 beta-propeller" evidence="3">
    <location>
        <begin position="356"/>
        <end position="527"/>
    </location>
</feature>
<proteinExistence type="predicted"/>
<dbReference type="InterPro" id="IPR001810">
    <property type="entry name" value="F-box_dom"/>
</dbReference>
<reference evidence="4 5" key="1">
    <citation type="submission" date="2020-09" db="EMBL/GenBank/DDBJ databases">
        <title>De no assembly of potato wild relative species, Solanum commersonii.</title>
        <authorList>
            <person name="Cho K."/>
        </authorList>
    </citation>
    <scope>NUCLEOTIDE SEQUENCE [LARGE SCALE GENOMIC DNA]</scope>
    <source>
        <strain evidence="4">LZ3.2</strain>
        <tissue evidence="4">Leaf</tissue>
    </source>
</reference>
<dbReference type="Pfam" id="PF00646">
    <property type="entry name" value="F-box"/>
    <property type="match status" value="1"/>
</dbReference>
<feature type="domain" description="KIB1-4 beta-propeller" evidence="3">
    <location>
        <begin position="79"/>
        <end position="156"/>
    </location>
</feature>
<dbReference type="InterPro" id="IPR005174">
    <property type="entry name" value="KIB1-4_b-propeller"/>
</dbReference>
<feature type="domain" description="F-box" evidence="2">
    <location>
        <begin position="9"/>
        <end position="39"/>
    </location>
</feature>
<dbReference type="PANTHER" id="PTHR40891:SF1">
    <property type="entry name" value="DUF295 DOMAIN-CONTAINING PROTEIN"/>
    <property type="match status" value="1"/>
</dbReference>
<evidence type="ECO:0000259" key="2">
    <source>
        <dbReference type="Pfam" id="PF00646"/>
    </source>
</evidence>
<dbReference type="Proteomes" id="UP000824120">
    <property type="component" value="Chromosome 9"/>
</dbReference>
<organism evidence="4 5">
    <name type="scientific">Solanum commersonii</name>
    <name type="common">Commerson's wild potato</name>
    <name type="synonym">Commerson's nightshade</name>
    <dbReference type="NCBI Taxonomy" id="4109"/>
    <lineage>
        <taxon>Eukaryota</taxon>
        <taxon>Viridiplantae</taxon>
        <taxon>Streptophyta</taxon>
        <taxon>Embryophyta</taxon>
        <taxon>Tracheophyta</taxon>
        <taxon>Spermatophyta</taxon>
        <taxon>Magnoliopsida</taxon>
        <taxon>eudicotyledons</taxon>
        <taxon>Gunneridae</taxon>
        <taxon>Pentapetalae</taxon>
        <taxon>asterids</taxon>
        <taxon>lamiids</taxon>
        <taxon>Solanales</taxon>
        <taxon>Solanaceae</taxon>
        <taxon>Solanoideae</taxon>
        <taxon>Solaneae</taxon>
        <taxon>Solanum</taxon>
    </lineage>
</organism>
<dbReference type="AlphaFoldDB" id="A0A9J5X9B5"/>
<accession>A0A9J5X9B5</accession>
<comment type="caution">
    <text evidence="4">The sequence shown here is derived from an EMBL/GenBank/DDBJ whole genome shotgun (WGS) entry which is preliminary data.</text>
</comment>
<protein>
    <submittedName>
        <fullName evidence="4">Uncharacterized protein</fullName>
    </submittedName>
</protein>
<name>A0A9J5X9B5_SOLCO</name>
<sequence length="555" mass="64276">MEDALWSDCIPSDILQLISSRLVAAEYFVFRAICKKWRYTPVTPPHCPAQSEKSPCLITLRGDTGIVDFFHPVYNVMTTTSIPIPKLMDSRIQSSKGNWLLISNGSRGMFFFNPISNDIIELPDLQEEYENICASWTFSCPPDSSSSACFVVGFDYLGEHALHKELGRAVSIFPFLRDGLGELVGVALWGEKEPETKLEEYNKKKNMESAQPPYFAQHPWLVICFGGELENQTFFSVSEDRYYMRRIPELKEKIIRAYADEWLLLESIYSSDCYLWNLISNEKIQLPPLPSECEILMCLLSAPPHDPECQILFLIKETENEDDDENDEDVDLDDENDEDEDEDEDDDENDEDVNPPTLYFCKPGYNEEFHKQEVQSIIGDWRLGIWTVFKRKFYILTCKTHALLCLDPDNDSGRITVTLMANEFPIMFGGYLDMNRFENYIIQSSNDDMLLYVHLYFNGKDHVMPYHFQVLKFDFEKKMWIEMESIGEIAIFVSYSTRTGTTCSTRGTNLNGESIYFTDGRYLYVYNLITHIISLSLPCPHVPKKNPYMHWLTLN</sequence>
<gene>
    <name evidence="4" type="ORF">H5410_044543</name>
</gene>
<evidence type="ECO:0000313" key="4">
    <source>
        <dbReference type="EMBL" id="KAG5584109.1"/>
    </source>
</evidence>
<dbReference type="EMBL" id="JACXVP010000009">
    <property type="protein sequence ID" value="KAG5584109.1"/>
    <property type="molecule type" value="Genomic_DNA"/>
</dbReference>